<dbReference type="Gene3D" id="3.40.50.2000">
    <property type="entry name" value="Glycogen Phosphorylase B"/>
    <property type="match status" value="2"/>
</dbReference>
<feature type="domain" description="Glycosyl transferase family 1" evidence="2">
    <location>
        <begin position="240"/>
        <end position="400"/>
    </location>
</feature>
<dbReference type="CDD" id="cd03808">
    <property type="entry name" value="GT4_CapM-like"/>
    <property type="match status" value="1"/>
</dbReference>
<accession>A0A1F8EG20</accession>
<gene>
    <name evidence="4" type="ORF">A2649_01265</name>
</gene>
<protein>
    <recommendedName>
        <fullName evidence="6">Glycosyltransferase subfamily 4-like N-terminal domain-containing protein</fullName>
    </recommendedName>
</protein>
<organism evidence="4 5">
    <name type="scientific">Candidatus Yanofskybacteria bacterium RIFCSPHIGHO2_01_FULL_41_26</name>
    <dbReference type="NCBI Taxonomy" id="1802661"/>
    <lineage>
        <taxon>Bacteria</taxon>
        <taxon>Candidatus Yanofskyibacteriota</taxon>
    </lineage>
</organism>
<reference evidence="4 5" key="1">
    <citation type="journal article" date="2016" name="Nat. Commun.">
        <title>Thousands of microbial genomes shed light on interconnected biogeochemical processes in an aquifer system.</title>
        <authorList>
            <person name="Anantharaman K."/>
            <person name="Brown C.T."/>
            <person name="Hug L.A."/>
            <person name="Sharon I."/>
            <person name="Castelle C.J."/>
            <person name="Probst A.J."/>
            <person name="Thomas B.C."/>
            <person name="Singh A."/>
            <person name="Wilkins M.J."/>
            <person name="Karaoz U."/>
            <person name="Brodie E.L."/>
            <person name="Williams K.H."/>
            <person name="Hubbard S.S."/>
            <person name="Banfield J.F."/>
        </authorList>
    </citation>
    <scope>NUCLEOTIDE SEQUENCE [LARGE SCALE GENOMIC DNA]</scope>
</reference>
<evidence type="ECO:0000256" key="1">
    <source>
        <dbReference type="SAM" id="MobiDB-lite"/>
    </source>
</evidence>
<evidence type="ECO:0000313" key="4">
    <source>
        <dbReference type="EMBL" id="OGM98975.1"/>
    </source>
</evidence>
<dbReference type="PANTHER" id="PTHR12526">
    <property type="entry name" value="GLYCOSYLTRANSFERASE"/>
    <property type="match status" value="1"/>
</dbReference>
<feature type="domain" description="Glycosyltransferase subfamily 4-like N-terminal" evidence="3">
    <location>
        <begin position="30"/>
        <end position="197"/>
    </location>
</feature>
<dbReference type="Pfam" id="PF13439">
    <property type="entry name" value="Glyco_transf_4"/>
    <property type="match status" value="1"/>
</dbReference>
<evidence type="ECO:0008006" key="6">
    <source>
        <dbReference type="Google" id="ProtNLM"/>
    </source>
</evidence>
<evidence type="ECO:0000259" key="3">
    <source>
        <dbReference type="Pfam" id="PF13439"/>
    </source>
</evidence>
<comment type="caution">
    <text evidence="4">The sequence shown here is derived from an EMBL/GenBank/DDBJ whole genome shotgun (WGS) entry which is preliminary data.</text>
</comment>
<dbReference type="EMBL" id="MGJB01000006">
    <property type="protein sequence ID" value="OGM98975.1"/>
    <property type="molecule type" value="Genomic_DNA"/>
</dbReference>
<dbReference type="GO" id="GO:0016757">
    <property type="term" value="F:glycosyltransferase activity"/>
    <property type="evidence" value="ECO:0007669"/>
    <property type="project" value="InterPro"/>
</dbReference>
<evidence type="ECO:0000259" key="2">
    <source>
        <dbReference type="Pfam" id="PF00534"/>
    </source>
</evidence>
<dbReference type="InterPro" id="IPR028098">
    <property type="entry name" value="Glyco_trans_4-like_N"/>
</dbReference>
<evidence type="ECO:0000313" key="5">
    <source>
        <dbReference type="Proteomes" id="UP000176893"/>
    </source>
</evidence>
<proteinExistence type="predicted"/>
<name>A0A1F8EG20_9BACT</name>
<dbReference type="AlphaFoldDB" id="A0A1F8EG20"/>
<dbReference type="STRING" id="1802661.A2649_01265"/>
<sequence>MKSTPNNTYINTNGDLKKRILFVITQSELGGAQKFLSNLISHLDRNRYEFLVAVGSSGNGDFLRVLKTKGISYQTLNFLKRDPAISDLRAVFEIRSLIKNYRPDVLFLNSSKAGFIGSLASVFPTRINAVKVIYRIGGWSFNDPWPKWKKLLWIILEWLSAKWKDVLIVNNQNDLEQAKKLKIKPRMQTVLIHNGIEIYKLDFMQKEEARTRLFEKTAKYSDGDTPAPEEQGSPHEVGQQTQHVIGTIANFYPTKGLEYLIQAADYFHRGSISVSDADSLIFFIIGDGELRLELEKMIREKRLGEKVFLLGQIPDAYRFLPAFDVFVLPSVKEGFPWALIEAMSAKLPVIATDVGAVSEIIDNYKNGLLVKPGDPIKLAEKINEVLRNDHLKNELGIQAHQTVLFNFELDKMVKKIEELL</sequence>
<dbReference type="InterPro" id="IPR001296">
    <property type="entry name" value="Glyco_trans_1"/>
</dbReference>
<dbReference type="Pfam" id="PF00534">
    <property type="entry name" value="Glycos_transf_1"/>
    <property type="match status" value="1"/>
</dbReference>
<dbReference type="Proteomes" id="UP000176893">
    <property type="component" value="Unassembled WGS sequence"/>
</dbReference>
<dbReference type="PANTHER" id="PTHR12526:SF630">
    <property type="entry name" value="GLYCOSYLTRANSFERASE"/>
    <property type="match status" value="1"/>
</dbReference>
<dbReference type="SUPFAM" id="SSF53756">
    <property type="entry name" value="UDP-Glycosyltransferase/glycogen phosphorylase"/>
    <property type="match status" value="1"/>
</dbReference>
<feature type="region of interest" description="Disordered" evidence="1">
    <location>
        <begin position="220"/>
        <end position="239"/>
    </location>
</feature>